<sequence>MKKAVFDHQAKSAIIRYCFFVLLLLASTQTFAQTRGKVEVIKDPLVDSLIAKRFTLNSTAGTDAAGYSSYGYRVQFFSGSNRKDAYNAQNRLQQQYPELRTYISYREPNFKVKAGDFRTRLEAEKLVQELRSSFSSIFIISEKINLPKTDPNND</sequence>
<dbReference type="Gene3D" id="3.30.70.1070">
    <property type="entry name" value="Sporulation related repeat"/>
    <property type="match status" value="1"/>
</dbReference>
<dbReference type="EMBL" id="FNCG01000004">
    <property type="protein sequence ID" value="SDG59940.1"/>
    <property type="molecule type" value="Genomic_DNA"/>
</dbReference>
<dbReference type="AlphaFoldDB" id="A0A1G7VM13"/>
<reference evidence="4" key="1">
    <citation type="submission" date="2016-10" db="EMBL/GenBank/DDBJ databases">
        <authorList>
            <person name="Varghese N."/>
            <person name="Submissions S."/>
        </authorList>
    </citation>
    <scope>NUCLEOTIDE SEQUENCE [LARGE SCALE GENOMIC DNA]</scope>
    <source>
        <strain evidence="4">Gh-67</strain>
    </source>
</reference>
<accession>A0A1G7VM13</accession>
<name>A0A1G7VM13_9SPHI</name>
<dbReference type="InterPro" id="IPR036680">
    <property type="entry name" value="SPOR-like_sf"/>
</dbReference>
<evidence type="ECO:0000313" key="3">
    <source>
        <dbReference type="EMBL" id="SDG59940.1"/>
    </source>
</evidence>
<dbReference type="SUPFAM" id="SSF110997">
    <property type="entry name" value="Sporulation related repeat"/>
    <property type="match status" value="1"/>
</dbReference>
<organism evidence="3 4">
    <name type="scientific">Mucilaginibacter gossypii</name>
    <dbReference type="NCBI Taxonomy" id="551996"/>
    <lineage>
        <taxon>Bacteria</taxon>
        <taxon>Pseudomonadati</taxon>
        <taxon>Bacteroidota</taxon>
        <taxon>Sphingobacteriia</taxon>
        <taxon>Sphingobacteriales</taxon>
        <taxon>Sphingobacteriaceae</taxon>
        <taxon>Mucilaginibacter</taxon>
    </lineage>
</organism>
<feature type="signal peptide" evidence="1">
    <location>
        <begin position="1"/>
        <end position="32"/>
    </location>
</feature>
<keyword evidence="1" id="KW-0732">Signal</keyword>
<dbReference type="PROSITE" id="PS51724">
    <property type="entry name" value="SPOR"/>
    <property type="match status" value="1"/>
</dbReference>
<keyword evidence="4" id="KW-1185">Reference proteome</keyword>
<protein>
    <submittedName>
        <fullName evidence="3">Sporulation related domain-containing protein</fullName>
    </submittedName>
</protein>
<dbReference type="Proteomes" id="UP000199705">
    <property type="component" value="Unassembled WGS sequence"/>
</dbReference>
<gene>
    <name evidence="3" type="ORF">SAMN05192573_10482</name>
</gene>
<dbReference type="Pfam" id="PF05036">
    <property type="entry name" value="SPOR"/>
    <property type="match status" value="1"/>
</dbReference>
<dbReference type="STRING" id="551996.SAMN05192573_10482"/>
<dbReference type="GO" id="GO:0042834">
    <property type="term" value="F:peptidoglycan binding"/>
    <property type="evidence" value="ECO:0007669"/>
    <property type="project" value="InterPro"/>
</dbReference>
<proteinExistence type="predicted"/>
<feature type="domain" description="SPOR" evidence="2">
    <location>
        <begin position="66"/>
        <end position="142"/>
    </location>
</feature>
<dbReference type="RefSeq" id="WP_091165225.1">
    <property type="nucleotide sequence ID" value="NZ_FNCG01000004.1"/>
</dbReference>
<dbReference type="InterPro" id="IPR007730">
    <property type="entry name" value="SPOR-like_dom"/>
</dbReference>
<evidence type="ECO:0000313" key="4">
    <source>
        <dbReference type="Proteomes" id="UP000199705"/>
    </source>
</evidence>
<evidence type="ECO:0000259" key="2">
    <source>
        <dbReference type="PROSITE" id="PS51724"/>
    </source>
</evidence>
<feature type="chain" id="PRO_5011775590" evidence="1">
    <location>
        <begin position="33"/>
        <end position="154"/>
    </location>
</feature>
<evidence type="ECO:0000256" key="1">
    <source>
        <dbReference type="SAM" id="SignalP"/>
    </source>
</evidence>